<dbReference type="SUPFAM" id="SSF51215">
    <property type="entry name" value="Regulatory protein AraC"/>
    <property type="match status" value="1"/>
</dbReference>
<protein>
    <submittedName>
        <fullName evidence="6">AraC family transcriptional regulator</fullName>
    </submittedName>
    <submittedName>
        <fullName evidence="5">AraC-like ligand binding domain protein</fullName>
    </submittedName>
</protein>
<dbReference type="Gene3D" id="1.10.10.60">
    <property type="entry name" value="Homeodomain-like"/>
    <property type="match status" value="2"/>
</dbReference>
<keyword evidence="1" id="KW-0805">Transcription regulation</keyword>
<dbReference type="PANTHER" id="PTHR43280:SF28">
    <property type="entry name" value="HTH-TYPE TRANSCRIPTIONAL ACTIVATOR RHAS"/>
    <property type="match status" value="1"/>
</dbReference>
<evidence type="ECO:0000313" key="8">
    <source>
        <dbReference type="Proteomes" id="UP000323594"/>
    </source>
</evidence>
<accession>A0A0B7GVN3</accession>
<dbReference type="SUPFAM" id="SSF46689">
    <property type="entry name" value="Homeodomain-like"/>
    <property type="match status" value="2"/>
</dbReference>
<evidence type="ECO:0000256" key="1">
    <source>
        <dbReference type="ARBA" id="ARBA00023015"/>
    </source>
</evidence>
<dbReference type="Pfam" id="PF02311">
    <property type="entry name" value="AraC_binding"/>
    <property type="match status" value="1"/>
</dbReference>
<evidence type="ECO:0000313" key="6">
    <source>
        <dbReference type="EMBL" id="QEJ99371.1"/>
    </source>
</evidence>
<evidence type="ECO:0000256" key="2">
    <source>
        <dbReference type="ARBA" id="ARBA00023125"/>
    </source>
</evidence>
<proteinExistence type="predicted"/>
<evidence type="ECO:0000256" key="3">
    <source>
        <dbReference type="ARBA" id="ARBA00023163"/>
    </source>
</evidence>
<evidence type="ECO:0000313" key="7">
    <source>
        <dbReference type="Proteomes" id="UP000042527"/>
    </source>
</evidence>
<sequence length="292" mass="34257">MNILENQGREISAKRFGFYKEFDSVNRSVRMKEKSGLQFYYSGYEKCGSGHFFGPAIRAHYLVHIVISGKGSYQVKGSVIPVEKNQAFLIRPKEISFYAADTKDPWEYIWFSFDGEESDILIDSFFSDESRYIVSAEDPIRLEQFLQTALPYFQQQSLSQMELQGWCYLFFSCFKKQPTKASQDFKDNYFSKALNYIRYNYMRDINVNQISAEIGIDRTYLYKIIKEFTGVSPKTYITILRIEAAKNMLQYSNYSITDIAALCGFHDQSSFCKIFRRHETQTPSEYRQTFIQ</sequence>
<dbReference type="SMART" id="SM00342">
    <property type="entry name" value="HTH_ARAC"/>
    <property type="match status" value="1"/>
</dbReference>
<reference evidence="7" key="1">
    <citation type="submission" date="2015-01" db="EMBL/GenBank/DDBJ databases">
        <authorList>
            <person name="Manzoor Shahid"/>
            <person name="Zubair Saima"/>
        </authorList>
    </citation>
    <scope>NUCLEOTIDE SEQUENCE [LARGE SCALE GENOMIC DNA]</scope>
    <source>
        <strain evidence="7">V1</strain>
    </source>
</reference>
<dbReference type="AlphaFoldDB" id="A0A0B7GVN3"/>
<dbReference type="OrthoDB" id="368214at2"/>
<dbReference type="InterPro" id="IPR037923">
    <property type="entry name" value="HTH-like"/>
</dbReference>
<dbReference type="EMBL" id="CP042817">
    <property type="protein sequence ID" value="QEJ99371.1"/>
    <property type="molecule type" value="Genomic_DNA"/>
</dbReference>
<dbReference type="EMBL" id="CDNC01000034">
    <property type="protein sequence ID" value="CEM62548.1"/>
    <property type="molecule type" value="Genomic_DNA"/>
</dbReference>
<name>A0A0B7GVN3_TREPH</name>
<dbReference type="PANTHER" id="PTHR43280">
    <property type="entry name" value="ARAC-FAMILY TRANSCRIPTIONAL REGULATOR"/>
    <property type="match status" value="1"/>
</dbReference>
<dbReference type="PRINTS" id="PR00032">
    <property type="entry name" value="HTHARAC"/>
</dbReference>
<dbReference type="InterPro" id="IPR020449">
    <property type="entry name" value="Tscrpt_reg_AraC-type_HTH"/>
</dbReference>
<dbReference type="GO" id="GO:0003700">
    <property type="term" value="F:DNA-binding transcription factor activity"/>
    <property type="evidence" value="ECO:0007669"/>
    <property type="project" value="InterPro"/>
</dbReference>
<feature type="domain" description="HTH araC/xylS-type" evidence="4">
    <location>
        <begin position="191"/>
        <end position="289"/>
    </location>
</feature>
<dbReference type="RefSeq" id="WP_081718767.1">
    <property type="nucleotide sequence ID" value="NZ_CP031394.1"/>
</dbReference>
<evidence type="ECO:0000259" key="4">
    <source>
        <dbReference type="PROSITE" id="PS01124"/>
    </source>
</evidence>
<gene>
    <name evidence="6" type="ORF">FUT82_16185</name>
    <name evidence="5" type="ORF">TPHV1_40051</name>
</gene>
<keyword evidence="7" id="KW-1185">Reference proteome</keyword>
<organism evidence="5 7">
    <name type="scientific">Treponema phagedenis</name>
    <dbReference type="NCBI Taxonomy" id="162"/>
    <lineage>
        <taxon>Bacteria</taxon>
        <taxon>Pseudomonadati</taxon>
        <taxon>Spirochaetota</taxon>
        <taxon>Spirochaetia</taxon>
        <taxon>Spirochaetales</taxon>
        <taxon>Treponemataceae</taxon>
        <taxon>Treponema</taxon>
    </lineage>
</organism>
<dbReference type="InterPro" id="IPR018060">
    <property type="entry name" value="HTH_AraC"/>
</dbReference>
<dbReference type="Pfam" id="PF12833">
    <property type="entry name" value="HTH_18"/>
    <property type="match status" value="1"/>
</dbReference>
<dbReference type="Proteomes" id="UP000042527">
    <property type="component" value="Unassembled WGS sequence"/>
</dbReference>
<dbReference type="CDD" id="cd06986">
    <property type="entry name" value="cupin_MmsR-like_N"/>
    <property type="match status" value="1"/>
</dbReference>
<dbReference type="Proteomes" id="UP000323594">
    <property type="component" value="Chromosome"/>
</dbReference>
<keyword evidence="2" id="KW-0238">DNA-binding</keyword>
<dbReference type="InterPro" id="IPR003313">
    <property type="entry name" value="AraC-bd"/>
</dbReference>
<reference evidence="6 8" key="3">
    <citation type="submission" date="2019-08" db="EMBL/GenBank/DDBJ databases">
        <authorList>
            <person name="Kuhnert P."/>
        </authorList>
    </citation>
    <scope>NUCLEOTIDE SEQUENCE [LARGE SCALE GENOMIC DNA]</scope>
    <source>
        <strain evidence="6 8">B36.5</strain>
    </source>
</reference>
<dbReference type="GO" id="GO:0043565">
    <property type="term" value="F:sequence-specific DNA binding"/>
    <property type="evidence" value="ECO:0007669"/>
    <property type="project" value="InterPro"/>
</dbReference>
<evidence type="ECO:0000313" key="5">
    <source>
        <dbReference type="EMBL" id="CEM62548.1"/>
    </source>
</evidence>
<dbReference type="PROSITE" id="PS01124">
    <property type="entry name" value="HTH_ARAC_FAMILY_2"/>
    <property type="match status" value="1"/>
</dbReference>
<keyword evidence="3" id="KW-0804">Transcription</keyword>
<dbReference type="Gene3D" id="2.60.120.280">
    <property type="entry name" value="Regulatory protein AraC"/>
    <property type="match status" value="1"/>
</dbReference>
<dbReference type="InterPro" id="IPR009057">
    <property type="entry name" value="Homeodomain-like_sf"/>
</dbReference>
<reference evidence="5" key="2">
    <citation type="submission" date="2015-01" db="EMBL/GenBank/DDBJ databases">
        <authorList>
            <person name="Xiang T."/>
            <person name="Song Y."/>
            <person name="Huang L."/>
            <person name="Wang B."/>
            <person name="Wu P."/>
        </authorList>
    </citation>
    <scope>NUCLEOTIDE SEQUENCE [LARGE SCALE GENOMIC DNA]</scope>
    <source>
        <strain evidence="5">V1</strain>
    </source>
</reference>